<keyword evidence="1" id="KW-1133">Transmembrane helix</keyword>
<dbReference type="EMBL" id="GITU01004746">
    <property type="protein sequence ID" value="MBC1173449.1"/>
    <property type="molecule type" value="Transcribed_RNA"/>
</dbReference>
<organism evidence="2">
    <name type="scientific">Lutzomyia longipalpis</name>
    <name type="common">Sand fly</name>
    <dbReference type="NCBI Taxonomy" id="7200"/>
    <lineage>
        <taxon>Eukaryota</taxon>
        <taxon>Metazoa</taxon>
        <taxon>Ecdysozoa</taxon>
        <taxon>Arthropoda</taxon>
        <taxon>Hexapoda</taxon>
        <taxon>Insecta</taxon>
        <taxon>Pterygota</taxon>
        <taxon>Neoptera</taxon>
        <taxon>Endopterygota</taxon>
        <taxon>Diptera</taxon>
        <taxon>Nematocera</taxon>
        <taxon>Psychodoidea</taxon>
        <taxon>Psychodidae</taxon>
        <taxon>Lutzomyia</taxon>
        <taxon>Lutzomyia</taxon>
    </lineage>
</organism>
<keyword evidence="1" id="KW-0812">Transmembrane</keyword>
<proteinExistence type="predicted"/>
<sequence>MGTFIVKHSSFFYLFCAELFLCIFFVLLSSIKTFFSNIDTPFKKNLGDFLIHCRHFLFYFSLRINSFLSIEE</sequence>
<protein>
    <submittedName>
        <fullName evidence="2">Putative secreted protein</fullName>
    </submittedName>
</protein>
<dbReference type="AlphaFoldDB" id="A0A7G3AMH8"/>
<reference evidence="2" key="1">
    <citation type="journal article" date="2020" name="BMC">
        <title>Leishmania infection induces a limited differential gene expression in the sand fly midgut.</title>
        <authorList>
            <person name="Coutinho-Abreu I.V."/>
            <person name="Serafim T.D."/>
            <person name="Meneses C."/>
            <person name="Kamhawi S."/>
            <person name="Oliveira F."/>
            <person name="Valenzuela J.G."/>
        </authorList>
    </citation>
    <scope>NUCLEOTIDE SEQUENCE</scope>
    <source>
        <strain evidence="2">Jacobina</strain>
        <tissue evidence="2">Midgut</tissue>
    </source>
</reference>
<accession>A0A7G3AMH8</accession>
<keyword evidence="1" id="KW-0472">Membrane</keyword>
<name>A0A7G3AMH8_LUTLO</name>
<evidence type="ECO:0000256" key="1">
    <source>
        <dbReference type="SAM" id="Phobius"/>
    </source>
</evidence>
<feature type="transmembrane region" description="Helical" evidence="1">
    <location>
        <begin position="12"/>
        <end position="35"/>
    </location>
</feature>
<evidence type="ECO:0000313" key="2">
    <source>
        <dbReference type="EMBL" id="MBC1173449.1"/>
    </source>
</evidence>